<sequence length="222" mass="23781">MSTNSGEDGYCPYCGHAMNGHAADWESACKKCNERFVICQERHGNRSGWRICLIPCDCGTQHYPDKANAAKPLKARERVDPAPLTGYAPTSAGPSSAAMAALLGSSSSHVRTLSAESVDPLQWPEERLQSDGGLLTGLAALSIAAPGPTSVDPPTVEVSARWNSDGNTVTLKSFAGDKIATVNREDIQDREDGIWVYINGTWYFAAEIKGAKKAGKKAAKRR</sequence>
<dbReference type="SUPFAM" id="SSF116738">
    <property type="entry name" value="NADH pyrophosphatase intervening domain"/>
    <property type="match status" value="1"/>
</dbReference>
<keyword evidence="2" id="KW-1185">Reference proteome</keyword>
<proteinExistence type="predicted"/>
<reference evidence="1 2" key="1">
    <citation type="journal article" date="2024" name="Microbiol. Resour. Announc.">
        <title>Genome annotations for the ascomycete fungi Trichoderma harzianum, Trichoderma aggressivum, and Purpureocillium lilacinum.</title>
        <authorList>
            <person name="Beijen E.P.W."/>
            <person name="Ohm R.A."/>
        </authorList>
    </citation>
    <scope>NUCLEOTIDE SEQUENCE [LARGE SCALE GENOMIC DNA]</scope>
    <source>
        <strain evidence="1 2">CBS 150709</strain>
    </source>
</reference>
<gene>
    <name evidence="1" type="ORF">Purlil1_13541</name>
</gene>
<protein>
    <submittedName>
        <fullName evidence="1">Uncharacterized protein</fullName>
    </submittedName>
</protein>
<organism evidence="1 2">
    <name type="scientific">Purpureocillium lilacinum</name>
    <name type="common">Paecilomyces lilacinus</name>
    <dbReference type="NCBI Taxonomy" id="33203"/>
    <lineage>
        <taxon>Eukaryota</taxon>
        <taxon>Fungi</taxon>
        <taxon>Dikarya</taxon>
        <taxon>Ascomycota</taxon>
        <taxon>Pezizomycotina</taxon>
        <taxon>Sordariomycetes</taxon>
        <taxon>Hypocreomycetidae</taxon>
        <taxon>Hypocreales</taxon>
        <taxon>Ophiocordycipitaceae</taxon>
        <taxon>Purpureocillium</taxon>
    </lineage>
</organism>
<evidence type="ECO:0000313" key="1">
    <source>
        <dbReference type="EMBL" id="KAK4070231.1"/>
    </source>
</evidence>
<dbReference type="EMBL" id="JAWRVI010000241">
    <property type="protein sequence ID" value="KAK4070231.1"/>
    <property type="molecule type" value="Genomic_DNA"/>
</dbReference>
<evidence type="ECO:0000313" key="2">
    <source>
        <dbReference type="Proteomes" id="UP001287286"/>
    </source>
</evidence>
<comment type="caution">
    <text evidence="1">The sequence shown here is derived from an EMBL/GenBank/DDBJ whole genome shotgun (WGS) entry which is preliminary data.</text>
</comment>
<accession>A0ABR0BE36</accession>
<name>A0ABR0BE36_PURLI</name>
<dbReference type="Proteomes" id="UP001287286">
    <property type="component" value="Unassembled WGS sequence"/>
</dbReference>